<dbReference type="SMART" id="SM00345">
    <property type="entry name" value="HTH_GNTR"/>
    <property type="match status" value="1"/>
</dbReference>
<organism evidence="5 6">
    <name type="scientific">Sphingomonas jinjuensis</name>
    <dbReference type="NCBI Taxonomy" id="535907"/>
    <lineage>
        <taxon>Bacteria</taxon>
        <taxon>Pseudomonadati</taxon>
        <taxon>Pseudomonadota</taxon>
        <taxon>Alphaproteobacteria</taxon>
        <taxon>Sphingomonadales</taxon>
        <taxon>Sphingomonadaceae</taxon>
        <taxon>Sphingomonas</taxon>
    </lineage>
</organism>
<keyword evidence="6" id="KW-1185">Reference proteome</keyword>
<dbReference type="PANTHER" id="PTHR43537:SF5">
    <property type="entry name" value="UXU OPERON TRANSCRIPTIONAL REGULATOR"/>
    <property type="match status" value="1"/>
</dbReference>
<dbReference type="Gene3D" id="1.10.10.10">
    <property type="entry name" value="Winged helix-like DNA-binding domain superfamily/Winged helix DNA-binding domain"/>
    <property type="match status" value="1"/>
</dbReference>
<dbReference type="InterPro" id="IPR036390">
    <property type="entry name" value="WH_DNA-bd_sf"/>
</dbReference>
<evidence type="ECO:0000259" key="4">
    <source>
        <dbReference type="PROSITE" id="PS50949"/>
    </source>
</evidence>
<dbReference type="InterPro" id="IPR008920">
    <property type="entry name" value="TF_FadR/GntR_C"/>
</dbReference>
<dbReference type="Pfam" id="PF00392">
    <property type="entry name" value="GntR"/>
    <property type="match status" value="1"/>
</dbReference>
<evidence type="ECO:0000256" key="2">
    <source>
        <dbReference type="ARBA" id="ARBA00023125"/>
    </source>
</evidence>
<dbReference type="RefSeq" id="WP_343050775.1">
    <property type="nucleotide sequence ID" value="NZ_JACIEV010000001.1"/>
</dbReference>
<feature type="domain" description="HTH gntR-type" evidence="4">
    <location>
        <begin position="18"/>
        <end position="86"/>
    </location>
</feature>
<evidence type="ECO:0000256" key="1">
    <source>
        <dbReference type="ARBA" id="ARBA00023015"/>
    </source>
</evidence>
<dbReference type="Proteomes" id="UP000529795">
    <property type="component" value="Unassembled WGS sequence"/>
</dbReference>
<dbReference type="PANTHER" id="PTHR43537">
    <property type="entry name" value="TRANSCRIPTIONAL REGULATOR, GNTR FAMILY"/>
    <property type="match status" value="1"/>
</dbReference>
<keyword evidence="5" id="KW-0670">Pyruvate</keyword>
<keyword evidence="3" id="KW-0804">Transcription</keyword>
<dbReference type="InterPro" id="IPR036388">
    <property type="entry name" value="WH-like_DNA-bd_sf"/>
</dbReference>
<dbReference type="Pfam" id="PF07729">
    <property type="entry name" value="FCD"/>
    <property type="match status" value="1"/>
</dbReference>
<protein>
    <submittedName>
        <fullName evidence="5">GntR family transcriptional repressor for pyruvate dehydrogenase complex</fullName>
    </submittedName>
</protein>
<evidence type="ECO:0000313" key="5">
    <source>
        <dbReference type="EMBL" id="MBB4152629.1"/>
    </source>
</evidence>
<dbReference type="Gene3D" id="1.20.120.530">
    <property type="entry name" value="GntR ligand-binding domain-like"/>
    <property type="match status" value="1"/>
</dbReference>
<evidence type="ECO:0000256" key="3">
    <source>
        <dbReference type="ARBA" id="ARBA00023163"/>
    </source>
</evidence>
<sequence>MARKTSRRGGSSTASADGRLYQRLAKRIVDALAAGRWNVGDRLPAERELALEFGASRPAVREALIALEVRGLIDVRIGSGAYVVALSAQYEDAAFAITAFELTEARLLFEGEAAALAAINIDDDELSRLDELIAAIAAENLHLEVTENADRDFHLTIATATRNAGILRTIEDFWRLRSTSSECALLHKKARDAKVRPVVEEHAAIVEALRSRDPAAAREAMHAHLTAVMDHLLFATEELAVEEARRQVANKRRRYGSATLVQTRTDPR</sequence>
<dbReference type="EMBL" id="JACIEV010000001">
    <property type="protein sequence ID" value="MBB4152629.1"/>
    <property type="molecule type" value="Genomic_DNA"/>
</dbReference>
<dbReference type="InterPro" id="IPR011711">
    <property type="entry name" value="GntR_C"/>
</dbReference>
<reference evidence="5 6" key="1">
    <citation type="submission" date="2020-08" db="EMBL/GenBank/DDBJ databases">
        <title>Genomic Encyclopedia of Type Strains, Phase IV (KMG-IV): sequencing the most valuable type-strain genomes for metagenomic binning, comparative biology and taxonomic classification.</title>
        <authorList>
            <person name="Goeker M."/>
        </authorList>
    </citation>
    <scope>NUCLEOTIDE SEQUENCE [LARGE SCALE GENOMIC DNA]</scope>
    <source>
        <strain evidence="5 6">YC6723</strain>
    </source>
</reference>
<keyword evidence="1" id="KW-0805">Transcription regulation</keyword>
<dbReference type="GO" id="GO:0003700">
    <property type="term" value="F:DNA-binding transcription factor activity"/>
    <property type="evidence" value="ECO:0007669"/>
    <property type="project" value="InterPro"/>
</dbReference>
<proteinExistence type="predicted"/>
<dbReference type="CDD" id="cd07377">
    <property type="entry name" value="WHTH_GntR"/>
    <property type="match status" value="1"/>
</dbReference>
<dbReference type="PRINTS" id="PR00035">
    <property type="entry name" value="HTHGNTR"/>
</dbReference>
<keyword evidence="2" id="KW-0238">DNA-binding</keyword>
<gene>
    <name evidence="5" type="ORF">GGQ80_000505</name>
</gene>
<dbReference type="AlphaFoldDB" id="A0A840F4A3"/>
<dbReference type="GO" id="GO:0003677">
    <property type="term" value="F:DNA binding"/>
    <property type="evidence" value="ECO:0007669"/>
    <property type="project" value="UniProtKB-KW"/>
</dbReference>
<evidence type="ECO:0000313" key="6">
    <source>
        <dbReference type="Proteomes" id="UP000529795"/>
    </source>
</evidence>
<dbReference type="SUPFAM" id="SSF46785">
    <property type="entry name" value="Winged helix' DNA-binding domain"/>
    <property type="match status" value="1"/>
</dbReference>
<accession>A0A840F4A3</accession>
<dbReference type="SUPFAM" id="SSF48008">
    <property type="entry name" value="GntR ligand-binding domain-like"/>
    <property type="match status" value="1"/>
</dbReference>
<dbReference type="InterPro" id="IPR000524">
    <property type="entry name" value="Tscrpt_reg_HTH_GntR"/>
</dbReference>
<name>A0A840F4A3_9SPHN</name>
<dbReference type="SMART" id="SM00895">
    <property type="entry name" value="FCD"/>
    <property type="match status" value="1"/>
</dbReference>
<dbReference type="PROSITE" id="PS50949">
    <property type="entry name" value="HTH_GNTR"/>
    <property type="match status" value="1"/>
</dbReference>
<comment type="caution">
    <text evidence="5">The sequence shown here is derived from an EMBL/GenBank/DDBJ whole genome shotgun (WGS) entry which is preliminary data.</text>
</comment>